<dbReference type="InterPro" id="IPR007863">
    <property type="entry name" value="Peptidase_M16_C"/>
</dbReference>
<dbReference type="PANTHER" id="PTHR11851">
    <property type="entry name" value="METALLOPROTEASE"/>
    <property type="match status" value="1"/>
</dbReference>
<dbReference type="PANTHER" id="PTHR11851:SF134">
    <property type="entry name" value="ZINC-DEPENDENT PROTEASE"/>
    <property type="match status" value="1"/>
</dbReference>
<dbReference type="InterPro" id="IPR011765">
    <property type="entry name" value="Pept_M16_N"/>
</dbReference>
<feature type="domain" description="Peptidase M16 C-terminal" evidence="2">
    <location>
        <begin position="164"/>
        <end position="325"/>
    </location>
</feature>
<feature type="domain" description="Peptidase M16 N-terminal" evidence="1">
    <location>
        <begin position="31"/>
        <end position="157"/>
    </location>
</feature>
<reference evidence="3 4" key="1">
    <citation type="submission" date="2012-06" db="EMBL/GenBank/DDBJ databases">
        <title>Draft Genome Sequence of Lactobacillus pasteurii CRBIP 24.76T.</title>
        <authorList>
            <person name="Cousin S."/>
            <person name="Bouchier C."/>
            <person name="Loux V."/>
            <person name="Ma L."/>
            <person name="Creno S."/>
            <person name="Bizet C."/>
            <person name="Clermont D."/>
        </authorList>
    </citation>
    <scope>NUCLEOTIDE SEQUENCE [LARGE SCALE GENOMIC DNA]</scope>
    <source>
        <strain evidence="4">CRBIP 24.76T</strain>
    </source>
</reference>
<dbReference type="InterPro" id="IPR050361">
    <property type="entry name" value="MPP/UQCRC_Complex"/>
</dbReference>
<dbReference type="Proteomes" id="UP000009311">
    <property type="component" value="Unassembled WGS sequence"/>
</dbReference>
<accession>I7LBV5</accession>
<comment type="caution">
    <text evidence="3">The sequence shown here is derived from an EMBL/GenBank/DDBJ whole genome shotgun (WGS) entry which is preliminary data.</text>
</comment>
<name>I7LBV5_9LACO</name>
<dbReference type="STRING" id="1423790.BN53_07545"/>
<dbReference type="SUPFAM" id="SSF63411">
    <property type="entry name" value="LuxS/MPP-like metallohydrolase"/>
    <property type="match status" value="2"/>
</dbReference>
<evidence type="ECO:0000259" key="1">
    <source>
        <dbReference type="Pfam" id="PF00675"/>
    </source>
</evidence>
<dbReference type="eggNOG" id="COG0612">
    <property type="taxonomic scope" value="Bacteria"/>
</dbReference>
<evidence type="ECO:0000313" key="3">
    <source>
        <dbReference type="EMBL" id="CCI85931.1"/>
    </source>
</evidence>
<keyword evidence="3" id="KW-0378">Hydrolase</keyword>
<dbReference type="OrthoDB" id="9811314at2"/>
<dbReference type="EMBL" id="CAKD01000024">
    <property type="protein sequence ID" value="CCI85931.1"/>
    <property type="molecule type" value="Genomic_DNA"/>
</dbReference>
<dbReference type="AlphaFoldDB" id="I7LBV5"/>
<dbReference type="Gene3D" id="3.30.830.10">
    <property type="entry name" value="Metalloenzyme, LuxS/M16 peptidase-like"/>
    <property type="match status" value="2"/>
</dbReference>
<dbReference type="RefSeq" id="WP_009560494.1">
    <property type="nucleotide sequence ID" value="NZ_AYZN01000001.1"/>
</dbReference>
<dbReference type="InterPro" id="IPR011249">
    <property type="entry name" value="Metalloenz_LuxS/M16"/>
</dbReference>
<evidence type="ECO:0000313" key="4">
    <source>
        <dbReference type="Proteomes" id="UP000009311"/>
    </source>
</evidence>
<dbReference type="Pfam" id="PF00675">
    <property type="entry name" value="Peptidase_M16"/>
    <property type="match status" value="1"/>
</dbReference>
<proteinExistence type="predicted"/>
<dbReference type="Pfam" id="PF05193">
    <property type="entry name" value="Peptidase_M16_C"/>
    <property type="match status" value="1"/>
</dbReference>
<dbReference type="GO" id="GO:0006508">
    <property type="term" value="P:proteolysis"/>
    <property type="evidence" value="ECO:0007669"/>
    <property type="project" value="UniProtKB-KW"/>
</dbReference>
<keyword evidence="3" id="KW-0645">Protease</keyword>
<gene>
    <name evidence="3" type="ORF">BN53_07545</name>
</gene>
<organism evidence="3 4">
    <name type="scientific">Lactobacillus pasteurii DSM 23907 = CRBIP 24.76</name>
    <dbReference type="NCBI Taxonomy" id="1423790"/>
    <lineage>
        <taxon>Bacteria</taxon>
        <taxon>Bacillati</taxon>
        <taxon>Bacillota</taxon>
        <taxon>Bacilli</taxon>
        <taxon>Lactobacillales</taxon>
        <taxon>Lactobacillaceae</taxon>
        <taxon>Lactobacillus</taxon>
    </lineage>
</organism>
<protein>
    <submittedName>
        <fullName evidence="3">Protease</fullName>
    </submittedName>
</protein>
<dbReference type="GO" id="GO:0008233">
    <property type="term" value="F:peptidase activity"/>
    <property type="evidence" value="ECO:0007669"/>
    <property type="project" value="UniProtKB-KW"/>
</dbReference>
<evidence type="ECO:0000259" key="2">
    <source>
        <dbReference type="Pfam" id="PF05193"/>
    </source>
</evidence>
<keyword evidence="4" id="KW-1185">Reference proteome</keyword>
<dbReference type="GO" id="GO:0046872">
    <property type="term" value="F:metal ion binding"/>
    <property type="evidence" value="ECO:0007669"/>
    <property type="project" value="InterPro"/>
</dbReference>
<sequence>MIAPKIYSHKYESGLTSQIVLRPNFNQRFFGIIVDFGSADPQEKPGSAHFLEHKLFAKPEGDLSHQFEKLGADVNAMTSFNETMFYCSGIDQNNKLIELLFRLVGEPYFTKENVAKETPIIQQELAMYQDDPSWAIGNNLMIEMFDQSNLGIDVAGTKESIAAITAEDLTQVYQENYLPEKMHFIACGDFSEGQIQSITSLVDKLQKKYLDSSKKAKFSDLQEHGKMRDLVIDSTTDSNMFGLGLRLQNFKKVLSSWELAQILLEIMLESKLSVMSPWFEQMKQAGLVTNSLQISANYTRQGNFVTILGLSPKSPILIDQIKKEIVKPISSKDLVYAKMFFEMQKKEWLAQHERSLNNIPFLAIEMAEGSLDNEDSYANLRNLQAMSFEDYQKFCQSLLEGCEICSVSLRKGK</sequence>